<dbReference type="EMBL" id="AFBQ01000199">
    <property type="protein sequence ID" value="EHY31220.1"/>
    <property type="molecule type" value="Genomic_DNA"/>
</dbReference>
<dbReference type="InterPro" id="IPR002810">
    <property type="entry name" value="NfeD-like_C"/>
</dbReference>
<accession>H3KF89</accession>
<proteinExistence type="predicted"/>
<dbReference type="PATRIC" id="fig|762967.3.peg.1107"/>
<protein>
    <submittedName>
        <fullName evidence="3">Nodulation efficiency protein D</fullName>
    </submittedName>
</protein>
<dbReference type="AlphaFoldDB" id="H3KF89"/>
<keyword evidence="4" id="KW-1185">Reference proteome</keyword>
<name>H3KF89_9BURK</name>
<keyword evidence="1" id="KW-0812">Transmembrane</keyword>
<sequence>MSPTVLWTIGGIAAASLEMFTGTFYLLAIALGAFAAAAAAFAGAGFSVQLLFFALATAAGVVGIRFLRPKKDESEALQHADVGREVTVDKVEPSGGAVVRYRGTLWRAAAKDGGALTPGRWKIARVDGAALILEPVEPPKAG</sequence>
<feature type="transmembrane region" description="Helical" evidence="1">
    <location>
        <begin position="50"/>
        <end position="67"/>
    </location>
</feature>
<evidence type="ECO:0000313" key="3">
    <source>
        <dbReference type="EMBL" id="EHY31220.1"/>
    </source>
</evidence>
<feature type="domain" description="NfeD-like C-terminal" evidence="2">
    <location>
        <begin position="79"/>
        <end position="135"/>
    </location>
</feature>
<dbReference type="HOGENOM" id="CLU_116732_0_0_4"/>
<evidence type="ECO:0000313" key="4">
    <source>
        <dbReference type="Proteomes" id="UP000004956"/>
    </source>
</evidence>
<comment type="caution">
    <text evidence="3">The sequence shown here is derived from an EMBL/GenBank/DDBJ whole genome shotgun (WGS) entry which is preliminary data.</text>
</comment>
<dbReference type="RefSeq" id="WP_008542342.1">
    <property type="nucleotide sequence ID" value="NZ_JH604965.1"/>
</dbReference>
<reference evidence="3 4" key="1">
    <citation type="submission" date="2011-11" db="EMBL/GenBank/DDBJ databases">
        <authorList>
            <person name="Weinstock G."/>
            <person name="Sodergren E."/>
            <person name="Clifton S."/>
            <person name="Fulton L."/>
            <person name="Fulton B."/>
            <person name="Courtney L."/>
            <person name="Fronick C."/>
            <person name="Harrison M."/>
            <person name="Strong C."/>
            <person name="Farmer C."/>
            <person name="Delahaunty K."/>
            <person name="Markovic C."/>
            <person name="Hall O."/>
            <person name="Minx P."/>
            <person name="Tomlinson C."/>
            <person name="Mitreva M."/>
            <person name="Hou S."/>
            <person name="Chen J."/>
            <person name="Wollam A."/>
            <person name="Pepin K.H."/>
            <person name="Johnson M."/>
            <person name="Bhonagiri V."/>
            <person name="Zhang X."/>
            <person name="Suruliraj S."/>
            <person name="Warren W."/>
            <person name="Chinwalla A."/>
            <person name="Mardis E.R."/>
            <person name="Wilson R.K."/>
        </authorList>
    </citation>
    <scope>NUCLEOTIDE SEQUENCE [LARGE SCALE GENOMIC DNA]</scope>
    <source>
        <strain evidence="3 4">YIT 11816</strain>
    </source>
</reference>
<dbReference type="Pfam" id="PF01957">
    <property type="entry name" value="NfeD"/>
    <property type="match status" value="1"/>
</dbReference>
<keyword evidence="1" id="KW-1133">Transmembrane helix</keyword>
<evidence type="ECO:0000259" key="2">
    <source>
        <dbReference type="Pfam" id="PF01957"/>
    </source>
</evidence>
<dbReference type="Proteomes" id="UP000004956">
    <property type="component" value="Unassembled WGS sequence"/>
</dbReference>
<evidence type="ECO:0000256" key="1">
    <source>
        <dbReference type="SAM" id="Phobius"/>
    </source>
</evidence>
<dbReference type="OrthoDB" id="5654021at2"/>
<gene>
    <name evidence="3" type="ORF">HMPREF9440_01406</name>
</gene>
<keyword evidence="1" id="KW-0472">Membrane</keyword>
<dbReference type="STRING" id="762967.HMPREF9440_01406"/>
<organism evidence="3 4">
    <name type="scientific">Sutterella parvirubra YIT 11816</name>
    <dbReference type="NCBI Taxonomy" id="762967"/>
    <lineage>
        <taxon>Bacteria</taxon>
        <taxon>Pseudomonadati</taxon>
        <taxon>Pseudomonadota</taxon>
        <taxon>Betaproteobacteria</taxon>
        <taxon>Burkholderiales</taxon>
        <taxon>Sutterellaceae</taxon>
        <taxon>Sutterella</taxon>
    </lineage>
</organism>